<keyword evidence="1" id="KW-0808">Transferase</keyword>
<dbReference type="EMBL" id="CABPRJ010001983">
    <property type="protein sequence ID" value="VVC42711.1"/>
    <property type="molecule type" value="Genomic_DNA"/>
</dbReference>
<gene>
    <name evidence="1" type="ORF">CINCED_3A008452</name>
</gene>
<sequence>MRRVLSRLVTLGCTCPRKIDTLIAPVFGLVVRPTRPHSVYSSSFKRSSAVFIDNENSNAHNTMVNDPAYSRTVVSRDNRIDLPTVTEAQFRDLIAENFRPSTAEKTCDDFQKVTAYAISSGFALVDATLDTLREQLVAVLPTMTDDQLIAVFKLISLWNTKDVNDPKYKKLWSLFDEQCIERHQNWSVDKLLLVMDHWYIMNLLRFSEFVMVGVSKLASKPFRLTPKQLVQMMFYANASRKFSPSLPMYDIEQHICSNYNEFNIKELGIISLGFFKTQTHIQSQELVKNLYTSIINQIININSYELAAFLKILRYCTMHKNADSMYKLMDILTEKVDKVDLVCCTHMALLGTNLLIRHKELLKKISQQMIKKISQARIKDIERITLALTMLNYNPHTTPCIFEMVVNELRSDSRNIDFEIYTKCYISTLMSLAVNGIFPYDCISKALQYETLIRCYKKELSKSILPRDVLSLNNSVIIECPDYSGPLLSVELNKSCNEHTASHIPTSSITVKKTVADRNFLKLYRELLLLFKNEAYLHVCYPLPHHPKTDILFCIDTKGRPIIIPEIMKNKIVFNEFKKPPELGKWFAIMILVRNSILFHSDEYNGLTACKIRQLTKLGYKPILWTKDDYQRDIHIHFRLLEKLKAHGVILN</sequence>
<dbReference type="GO" id="GO:0016301">
    <property type="term" value="F:kinase activity"/>
    <property type="evidence" value="ECO:0007669"/>
    <property type="project" value="UniProtKB-KW"/>
</dbReference>
<evidence type="ECO:0000313" key="2">
    <source>
        <dbReference type="Proteomes" id="UP000325440"/>
    </source>
</evidence>
<keyword evidence="1" id="KW-0418">Kinase</keyword>
<accession>A0A5E4NCY5</accession>
<protein>
    <submittedName>
        <fullName evidence="1">FAST kinase-like protein, subdomain 2</fullName>
    </submittedName>
</protein>
<evidence type="ECO:0000313" key="1">
    <source>
        <dbReference type="EMBL" id="VVC42711.1"/>
    </source>
</evidence>
<name>A0A5E4NCY5_9HEMI</name>
<organism evidence="1 2">
    <name type="scientific">Cinara cedri</name>
    <dbReference type="NCBI Taxonomy" id="506608"/>
    <lineage>
        <taxon>Eukaryota</taxon>
        <taxon>Metazoa</taxon>
        <taxon>Ecdysozoa</taxon>
        <taxon>Arthropoda</taxon>
        <taxon>Hexapoda</taxon>
        <taxon>Insecta</taxon>
        <taxon>Pterygota</taxon>
        <taxon>Neoptera</taxon>
        <taxon>Paraneoptera</taxon>
        <taxon>Hemiptera</taxon>
        <taxon>Sternorrhyncha</taxon>
        <taxon>Aphidomorpha</taxon>
        <taxon>Aphidoidea</taxon>
        <taxon>Aphididae</taxon>
        <taxon>Lachninae</taxon>
        <taxon>Cinara</taxon>
    </lineage>
</organism>
<proteinExistence type="predicted"/>
<dbReference type="AlphaFoldDB" id="A0A5E4NCY5"/>
<keyword evidence="2" id="KW-1185">Reference proteome</keyword>
<dbReference type="Proteomes" id="UP000325440">
    <property type="component" value="Unassembled WGS sequence"/>
</dbReference>
<dbReference type="OrthoDB" id="10064757at2759"/>
<reference evidence="1 2" key="1">
    <citation type="submission" date="2019-08" db="EMBL/GenBank/DDBJ databases">
        <authorList>
            <person name="Alioto T."/>
            <person name="Alioto T."/>
            <person name="Gomez Garrido J."/>
        </authorList>
    </citation>
    <scope>NUCLEOTIDE SEQUENCE [LARGE SCALE GENOMIC DNA]</scope>
</reference>